<feature type="region of interest" description="Disordered" evidence="1">
    <location>
        <begin position="1"/>
        <end position="22"/>
    </location>
</feature>
<evidence type="ECO:0000256" key="1">
    <source>
        <dbReference type="SAM" id="MobiDB-lite"/>
    </source>
</evidence>
<protein>
    <submittedName>
        <fullName evidence="2">Uncharacterized protein</fullName>
    </submittedName>
</protein>
<dbReference type="EMBL" id="UINC01149337">
    <property type="protein sequence ID" value="SVD41746.1"/>
    <property type="molecule type" value="Genomic_DNA"/>
</dbReference>
<reference evidence="2" key="1">
    <citation type="submission" date="2018-05" db="EMBL/GenBank/DDBJ databases">
        <authorList>
            <person name="Lanie J.A."/>
            <person name="Ng W.-L."/>
            <person name="Kazmierczak K.M."/>
            <person name="Andrzejewski T.M."/>
            <person name="Davidsen T.M."/>
            <person name="Wayne K.J."/>
            <person name="Tettelin H."/>
            <person name="Glass J.I."/>
            <person name="Rusch D."/>
            <person name="Podicherti R."/>
            <person name="Tsui H.-C.T."/>
            <person name="Winkler M.E."/>
        </authorList>
    </citation>
    <scope>NUCLEOTIDE SEQUENCE</scope>
</reference>
<dbReference type="AlphaFoldDB" id="A0A382V5A3"/>
<gene>
    <name evidence="2" type="ORF">METZ01_LOCUS394600</name>
</gene>
<evidence type="ECO:0000313" key="2">
    <source>
        <dbReference type="EMBL" id="SVD41746.1"/>
    </source>
</evidence>
<proteinExistence type="predicted"/>
<organism evidence="2">
    <name type="scientific">marine metagenome</name>
    <dbReference type="NCBI Taxonomy" id="408172"/>
    <lineage>
        <taxon>unclassified sequences</taxon>
        <taxon>metagenomes</taxon>
        <taxon>ecological metagenomes</taxon>
    </lineage>
</organism>
<accession>A0A382V5A3</accession>
<sequence length="56" mass="6341">MGRRRSHDRRHPDYAGGDTVGNGQLNVTSKMGTNLIYAGADTDDTWFFFGGYKQDW</sequence>
<name>A0A382V5A3_9ZZZZ</name>